<dbReference type="PANTHER" id="PTHR43818:SF5">
    <property type="entry name" value="OXIDOREDUCTASE FAMILY PROTEIN"/>
    <property type="match status" value="1"/>
</dbReference>
<dbReference type="Pfam" id="PF22725">
    <property type="entry name" value="GFO_IDH_MocA_C3"/>
    <property type="match status" value="1"/>
</dbReference>
<reference evidence="4 5" key="1">
    <citation type="submission" date="2019-02" db="EMBL/GenBank/DDBJ databases">
        <title>Deep-cultivation of Planctomycetes and their phenomic and genomic characterization uncovers novel biology.</title>
        <authorList>
            <person name="Wiegand S."/>
            <person name="Jogler M."/>
            <person name="Boedeker C."/>
            <person name="Pinto D."/>
            <person name="Vollmers J."/>
            <person name="Rivas-Marin E."/>
            <person name="Kohn T."/>
            <person name="Peeters S.H."/>
            <person name="Heuer A."/>
            <person name="Rast P."/>
            <person name="Oberbeckmann S."/>
            <person name="Bunk B."/>
            <person name="Jeske O."/>
            <person name="Meyerdierks A."/>
            <person name="Storesund J.E."/>
            <person name="Kallscheuer N."/>
            <person name="Luecker S."/>
            <person name="Lage O.M."/>
            <person name="Pohl T."/>
            <person name="Merkel B.J."/>
            <person name="Hornburger P."/>
            <person name="Mueller R.-W."/>
            <person name="Bruemmer F."/>
            <person name="Labrenz M."/>
            <person name="Spormann A.M."/>
            <person name="Op Den Camp H."/>
            <person name="Overmann J."/>
            <person name="Amann R."/>
            <person name="Jetten M.S.M."/>
            <person name="Mascher T."/>
            <person name="Medema M.H."/>
            <person name="Devos D.P."/>
            <person name="Kaster A.-K."/>
            <person name="Ovreas L."/>
            <person name="Rohde M."/>
            <person name="Galperin M.Y."/>
            <person name="Jogler C."/>
        </authorList>
    </citation>
    <scope>NUCLEOTIDE SEQUENCE [LARGE SCALE GENOMIC DNA]</scope>
    <source>
        <strain evidence="4 5">Poly41</strain>
    </source>
</reference>
<dbReference type="PROSITE" id="PS51318">
    <property type="entry name" value="TAT"/>
    <property type="match status" value="1"/>
</dbReference>
<dbReference type="OrthoDB" id="9788246at2"/>
<proteinExistence type="predicted"/>
<dbReference type="GO" id="GO:0016491">
    <property type="term" value="F:oxidoreductase activity"/>
    <property type="evidence" value="ECO:0007669"/>
    <property type="project" value="UniProtKB-KW"/>
</dbReference>
<keyword evidence="5" id="KW-1185">Reference proteome</keyword>
<feature type="domain" description="Gfo/Idh/MocA-like oxidoreductase N-terminal" evidence="1">
    <location>
        <begin position="43"/>
        <end position="166"/>
    </location>
</feature>
<comment type="caution">
    <text evidence="4">The sequence shown here is derived from an EMBL/GenBank/DDBJ whole genome shotgun (WGS) entry which is preliminary data.</text>
</comment>
<keyword evidence="4" id="KW-0560">Oxidoreductase</keyword>
<name>A0A5C6D7X4_9BACT</name>
<dbReference type="InterPro" id="IPR006311">
    <property type="entry name" value="TAT_signal"/>
</dbReference>
<sequence length="454" mass="51064">MTTINRRKLLQRSLVTTLSYGAGLTILANAKSARATPANEKITMAVIGCRGRGKQLMVGLASRADCQFKYLADVDSSLFEARGKTLADAQDGRKPECRQDFRTVLDDASVDAVVIATPDHWHVPAAIMACQAGKDVYVEKPLSHNCWEGRQTVEAARRNNRIVQVGTQNRSAPYNMAAKKYIEDGKLGTIHLCRVFNQKEWANFPAVPDSAPPQGLDWEMWNGPAPEHQYNAAIHKNWHHFWNYSGGDIVNDGIHQLDLARWLCGVEYPKSVYSTGARFDKEGAAETPDNQVATFEFDKLLMTFTLTLDTPYMLKSDPELRDNDIFPHWPQNATRIEIYGSEGVMFVGRMGGGWQVFERTKGRQPVVTEQMYGRFPDPNHQENFVDCIRSRELPNADVEKGHRSALLGHLANISYRLGGRKLVFDGQSEQIVDDSEAMKFYTRESYRAPYGVKA</sequence>
<dbReference type="AlphaFoldDB" id="A0A5C6D7X4"/>
<feature type="domain" description="GFO/IDH/MocA-like oxidoreductase" evidence="3">
    <location>
        <begin position="177"/>
        <end position="344"/>
    </location>
</feature>
<evidence type="ECO:0000313" key="4">
    <source>
        <dbReference type="EMBL" id="TWU31817.1"/>
    </source>
</evidence>
<accession>A0A5C6D7X4</accession>
<dbReference type="InterPro" id="IPR055170">
    <property type="entry name" value="GFO_IDH_MocA-like_dom"/>
</dbReference>
<dbReference type="EMBL" id="SJPV01000015">
    <property type="protein sequence ID" value="TWU31817.1"/>
    <property type="molecule type" value="Genomic_DNA"/>
</dbReference>
<feature type="domain" description="Gfo/Idh/MocA-like oxidoreductase bacterial type C-terminal" evidence="2">
    <location>
        <begin position="355"/>
        <end position="450"/>
    </location>
</feature>
<evidence type="ECO:0000259" key="3">
    <source>
        <dbReference type="Pfam" id="PF22725"/>
    </source>
</evidence>
<dbReference type="SUPFAM" id="SSF55347">
    <property type="entry name" value="Glyceraldehyde-3-phosphate dehydrogenase-like, C-terminal domain"/>
    <property type="match status" value="1"/>
</dbReference>
<dbReference type="SUPFAM" id="SSF51735">
    <property type="entry name" value="NAD(P)-binding Rossmann-fold domains"/>
    <property type="match status" value="1"/>
</dbReference>
<dbReference type="RefSeq" id="WP_146530774.1">
    <property type="nucleotide sequence ID" value="NZ_SJPV01000015.1"/>
</dbReference>
<dbReference type="EC" id="1.-.-.-" evidence="4"/>
<gene>
    <name evidence="4" type="primary">yteT_2</name>
    <name evidence="4" type="ORF">Poly41_60520</name>
</gene>
<dbReference type="InterPro" id="IPR036291">
    <property type="entry name" value="NAD(P)-bd_dom_sf"/>
</dbReference>
<dbReference type="InterPro" id="IPR043906">
    <property type="entry name" value="Gfo/Idh/MocA_OxRdtase_bact_C"/>
</dbReference>
<dbReference type="GO" id="GO:0000166">
    <property type="term" value="F:nucleotide binding"/>
    <property type="evidence" value="ECO:0007669"/>
    <property type="project" value="InterPro"/>
</dbReference>
<protein>
    <submittedName>
        <fullName evidence="4">Putative oxidoreductase YteT</fullName>
        <ecNumber evidence="4">1.-.-.-</ecNumber>
    </submittedName>
</protein>
<dbReference type="Gene3D" id="3.40.50.720">
    <property type="entry name" value="NAD(P)-binding Rossmann-like Domain"/>
    <property type="match status" value="1"/>
</dbReference>
<dbReference type="Pfam" id="PF19051">
    <property type="entry name" value="GFO_IDH_MocA_C2"/>
    <property type="match status" value="1"/>
</dbReference>
<dbReference type="Gene3D" id="3.30.360.10">
    <property type="entry name" value="Dihydrodipicolinate Reductase, domain 2"/>
    <property type="match status" value="1"/>
</dbReference>
<dbReference type="PANTHER" id="PTHR43818">
    <property type="entry name" value="BCDNA.GH03377"/>
    <property type="match status" value="1"/>
</dbReference>
<evidence type="ECO:0000313" key="5">
    <source>
        <dbReference type="Proteomes" id="UP000319143"/>
    </source>
</evidence>
<evidence type="ECO:0000259" key="2">
    <source>
        <dbReference type="Pfam" id="PF19051"/>
    </source>
</evidence>
<dbReference type="Proteomes" id="UP000319143">
    <property type="component" value="Unassembled WGS sequence"/>
</dbReference>
<organism evidence="4 5">
    <name type="scientific">Novipirellula artificiosorum</name>
    <dbReference type="NCBI Taxonomy" id="2528016"/>
    <lineage>
        <taxon>Bacteria</taxon>
        <taxon>Pseudomonadati</taxon>
        <taxon>Planctomycetota</taxon>
        <taxon>Planctomycetia</taxon>
        <taxon>Pirellulales</taxon>
        <taxon>Pirellulaceae</taxon>
        <taxon>Novipirellula</taxon>
    </lineage>
</organism>
<dbReference type="InterPro" id="IPR000683">
    <property type="entry name" value="Gfo/Idh/MocA-like_OxRdtase_N"/>
</dbReference>
<dbReference type="Pfam" id="PF01408">
    <property type="entry name" value="GFO_IDH_MocA"/>
    <property type="match status" value="1"/>
</dbReference>
<evidence type="ECO:0000259" key="1">
    <source>
        <dbReference type="Pfam" id="PF01408"/>
    </source>
</evidence>
<dbReference type="InterPro" id="IPR050463">
    <property type="entry name" value="Gfo/Idh/MocA_oxidrdct_glycsds"/>
</dbReference>